<dbReference type="AlphaFoldDB" id="A0A5B6VWT4"/>
<accession>A0A5B6VWT4</accession>
<keyword evidence="1" id="KW-0548">Nucleotidyltransferase</keyword>
<dbReference type="GO" id="GO:0003964">
    <property type="term" value="F:RNA-directed DNA polymerase activity"/>
    <property type="evidence" value="ECO:0007669"/>
    <property type="project" value="UniProtKB-KW"/>
</dbReference>
<dbReference type="Proteomes" id="UP000325315">
    <property type="component" value="Unassembled WGS sequence"/>
</dbReference>
<reference evidence="2" key="1">
    <citation type="journal article" date="2019" name="Plant Biotechnol. J.">
        <title>Genome sequencing of the Australian wild diploid species Gossypium australe highlights disease resistance and delayed gland morphogenesis.</title>
        <authorList>
            <person name="Cai Y."/>
            <person name="Cai X."/>
            <person name="Wang Q."/>
            <person name="Wang P."/>
            <person name="Zhang Y."/>
            <person name="Cai C."/>
            <person name="Xu Y."/>
            <person name="Wang K."/>
            <person name="Zhou Z."/>
            <person name="Wang C."/>
            <person name="Geng S."/>
            <person name="Li B."/>
            <person name="Dong Q."/>
            <person name="Hou Y."/>
            <person name="Wang H."/>
            <person name="Ai P."/>
            <person name="Liu Z."/>
            <person name="Yi F."/>
            <person name="Sun M."/>
            <person name="An G."/>
            <person name="Cheng J."/>
            <person name="Zhang Y."/>
            <person name="Shi Q."/>
            <person name="Xie Y."/>
            <person name="Shi X."/>
            <person name="Chang Y."/>
            <person name="Huang F."/>
            <person name="Chen Y."/>
            <person name="Hong S."/>
            <person name="Mi L."/>
            <person name="Sun Q."/>
            <person name="Zhang L."/>
            <person name="Zhou B."/>
            <person name="Peng R."/>
            <person name="Zhang X."/>
            <person name="Liu F."/>
        </authorList>
    </citation>
    <scope>NUCLEOTIDE SEQUENCE [LARGE SCALE GENOMIC DNA]</scope>
    <source>
        <strain evidence="2">cv. PA1801</strain>
    </source>
</reference>
<evidence type="ECO:0000313" key="1">
    <source>
        <dbReference type="EMBL" id="KAA3473455.1"/>
    </source>
</evidence>
<organism evidence="1 2">
    <name type="scientific">Gossypium australe</name>
    <dbReference type="NCBI Taxonomy" id="47621"/>
    <lineage>
        <taxon>Eukaryota</taxon>
        <taxon>Viridiplantae</taxon>
        <taxon>Streptophyta</taxon>
        <taxon>Embryophyta</taxon>
        <taxon>Tracheophyta</taxon>
        <taxon>Spermatophyta</taxon>
        <taxon>Magnoliopsida</taxon>
        <taxon>eudicotyledons</taxon>
        <taxon>Gunneridae</taxon>
        <taxon>Pentapetalae</taxon>
        <taxon>rosids</taxon>
        <taxon>malvids</taxon>
        <taxon>Malvales</taxon>
        <taxon>Malvaceae</taxon>
        <taxon>Malvoideae</taxon>
        <taxon>Gossypium</taxon>
    </lineage>
</organism>
<dbReference type="OrthoDB" id="1113740at2759"/>
<evidence type="ECO:0000313" key="2">
    <source>
        <dbReference type="Proteomes" id="UP000325315"/>
    </source>
</evidence>
<keyword evidence="1" id="KW-0808">Transferase</keyword>
<keyword evidence="2" id="KW-1185">Reference proteome</keyword>
<keyword evidence="1" id="KW-0695">RNA-directed DNA polymerase</keyword>
<proteinExistence type="predicted"/>
<comment type="caution">
    <text evidence="1">The sequence shown here is derived from an EMBL/GenBank/DDBJ whole genome shotgun (WGS) entry which is preliminary data.</text>
</comment>
<name>A0A5B6VWT4_9ROSI</name>
<protein>
    <submittedName>
        <fullName evidence="1">Reverse transcriptase</fullName>
    </submittedName>
</protein>
<gene>
    <name evidence="1" type="ORF">EPI10_023829</name>
</gene>
<dbReference type="EMBL" id="SMMG02000005">
    <property type="protein sequence ID" value="KAA3473455.1"/>
    <property type="molecule type" value="Genomic_DNA"/>
</dbReference>
<sequence>MAGLDKVQVRQFSRRDDTREDTLSKLASSVVIEQRGKFLLDYRDTPSYNIPQVLSLDQEETRMTPIIRTLQGKEIHIDRKELAKLRYKAMRYTLVEGVVYRKGVITFAVAMPNTF</sequence>